<dbReference type="AlphaFoldDB" id="A0A854QH77"/>
<dbReference type="OrthoDB" id="66144at2759"/>
<dbReference type="CDD" id="cd02440">
    <property type="entry name" value="AdoMet_MTases"/>
    <property type="match status" value="1"/>
</dbReference>
<dbReference type="SUPFAM" id="SSF53335">
    <property type="entry name" value="S-adenosyl-L-methionine-dependent methyltransferases"/>
    <property type="match status" value="1"/>
</dbReference>
<gene>
    <name evidence="1" type="ORF">C361_00421</name>
</gene>
<accession>A0A854QH77</accession>
<organism evidence="1 2">
    <name type="scientific">Cryptococcus neoformans Tu259-1</name>
    <dbReference type="NCBI Taxonomy" id="1230072"/>
    <lineage>
        <taxon>Eukaryota</taxon>
        <taxon>Fungi</taxon>
        <taxon>Dikarya</taxon>
        <taxon>Basidiomycota</taxon>
        <taxon>Agaricomycotina</taxon>
        <taxon>Tremellomycetes</taxon>
        <taxon>Tremellales</taxon>
        <taxon>Cryptococcaceae</taxon>
        <taxon>Cryptococcus</taxon>
        <taxon>Cryptococcus neoformans species complex</taxon>
    </lineage>
</organism>
<proteinExistence type="predicted"/>
<evidence type="ECO:0000313" key="1">
    <source>
        <dbReference type="EMBL" id="OXG28772.1"/>
    </source>
</evidence>
<protein>
    <recommendedName>
        <fullName evidence="3">Methyltransferase type 11 domain-containing protein</fullName>
    </recommendedName>
</protein>
<dbReference type="EMBL" id="AMKT01000010">
    <property type="protein sequence ID" value="OXG28772.1"/>
    <property type="molecule type" value="Genomic_DNA"/>
</dbReference>
<name>A0A854QH77_CRYNE</name>
<dbReference type="Gene3D" id="3.40.50.150">
    <property type="entry name" value="Vaccinia Virus protein VP39"/>
    <property type="match status" value="1"/>
</dbReference>
<dbReference type="InterPro" id="IPR029063">
    <property type="entry name" value="SAM-dependent_MTases_sf"/>
</dbReference>
<dbReference type="Proteomes" id="UP000199727">
    <property type="component" value="Unassembled WGS sequence"/>
</dbReference>
<reference evidence="1 2" key="1">
    <citation type="submission" date="2017-06" db="EMBL/GenBank/DDBJ databases">
        <title>Global population genomics of the pathogenic fungus Cryptococcus neoformans var. grubii.</title>
        <authorList>
            <person name="Cuomo C."/>
            <person name="Litvintseva A."/>
            <person name="Chen Y."/>
            <person name="Young S."/>
            <person name="Zeng Q."/>
            <person name="Chapman S."/>
            <person name="Gujja S."/>
            <person name="Saif S."/>
            <person name="Birren B."/>
        </authorList>
    </citation>
    <scope>NUCLEOTIDE SEQUENCE [LARGE SCALE GENOMIC DNA]</scope>
    <source>
        <strain evidence="1 2">Tu259-1</strain>
    </source>
</reference>
<comment type="caution">
    <text evidence="1">The sequence shown here is derived from an EMBL/GenBank/DDBJ whole genome shotgun (WGS) entry which is preliminary data.</text>
</comment>
<evidence type="ECO:0008006" key="3">
    <source>
        <dbReference type="Google" id="ProtNLM"/>
    </source>
</evidence>
<sequence>MHLSRNRQLLRTAFTAPRSKKPINKPILPSYIMSQEAGYSSLTEQVTSAAAAASRTVSDLVNKHTVHDIAKTGFGEGTNDFYNAARPSYPADALRVIHSSLPSHPLKIVEPGSGTGIFSRLLLAPPNPTYPSFSIDTLVAVEPSEGMRNSWWKALEKAGLGKREENEGGKGEKKVGTVDGGFDSLGAVGEYGVTKVQNGLGGVDGVIIAQAWHWCPDYEKALREIATYLRPNAPLILIWNLEANDPQWQADLREAYQGYDLGSPQYYKGLWRKMFETPAYKELFGSSEEHTIPWSVGITESGVLDRLFSKSYLTEQHLNGERREEFINKVKGIVSQAPHEWINKEKGTFKYNYNTDIVICRRKA</sequence>
<evidence type="ECO:0000313" key="2">
    <source>
        <dbReference type="Proteomes" id="UP000199727"/>
    </source>
</evidence>